<evidence type="ECO:0000313" key="1">
    <source>
        <dbReference type="EMBL" id="KCZ80025.1"/>
    </source>
</evidence>
<protein>
    <submittedName>
        <fullName evidence="1">Uncharacterized protein</fullName>
    </submittedName>
</protein>
<organism evidence="1 2">
    <name type="scientific">Anncaliia algerae PRA339</name>
    <dbReference type="NCBI Taxonomy" id="1288291"/>
    <lineage>
        <taxon>Eukaryota</taxon>
        <taxon>Fungi</taxon>
        <taxon>Fungi incertae sedis</taxon>
        <taxon>Microsporidia</taxon>
        <taxon>Tubulinosematoidea</taxon>
        <taxon>Tubulinosematidae</taxon>
        <taxon>Anncaliia</taxon>
    </lineage>
</organism>
<proteinExistence type="predicted"/>
<reference evidence="1 2" key="2">
    <citation type="submission" date="2014-03" db="EMBL/GenBank/DDBJ databases">
        <title>The Genome Sequence of Anncaliia algerae insect isolate PRA339.</title>
        <authorList>
            <consortium name="The Broad Institute Genome Sequencing Platform"/>
            <consortium name="The Broad Institute Genome Sequencing Center for Infectious Disease"/>
            <person name="Cuomo C."/>
            <person name="Becnel J."/>
            <person name="Sanscrainte N."/>
            <person name="Walker B."/>
            <person name="Young S.K."/>
            <person name="Zeng Q."/>
            <person name="Gargeya S."/>
            <person name="Fitzgerald M."/>
            <person name="Haas B."/>
            <person name="Abouelleil A."/>
            <person name="Alvarado L."/>
            <person name="Arachchi H.M."/>
            <person name="Berlin A.M."/>
            <person name="Chapman S.B."/>
            <person name="Dewar J."/>
            <person name="Goldberg J."/>
            <person name="Griggs A."/>
            <person name="Gujja S."/>
            <person name="Hansen M."/>
            <person name="Howarth C."/>
            <person name="Imamovic A."/>
            <person name="Larimer J."/>
            <person name="McCowan C."/>
            <person name="Murphy C."/>
            <person name="Neiman D."/>
            <person name="Pearson M."/>
            <person name="Priest M."/>
            <person name="Roberts A."/>
            <person name="Saif S."/>
            <person name="Shea T."/>
            <person name="Sisk P."/>
            <person name="Sykes S."/>
            <person name="Wortman J."/>
            <person name="Nusbaum C."/>
            <person name="Birren B."/>
        </authorList>
    </citation>
    <scope>NUCLEOTIDE SEQUENCE [LARGE SCALE GENOMIC DNA]</scope>
    <source>
        <strain evidence="1 2">PRA339</strain>
    </source>
</reference>
<reference evidence="2" key="1">
    <citation type="submission" date="2013-02" db="EMBL/GenBank/DDBJ databases">
        <authorList>
            <consortium name="The Broad Institute Genome Sequencing Platform"/>
            <person name="Cuomo C."/>
            <person name="Becnel J."/>
            <person name="Sanscrainte N."/>
            <person name="Walker B."/>
            <person name="Young S.K."/>
            <person name="Zeng Q."/>
            <person name="Gargeya S."/>
            <person name="Fitzgerald M."/>
            <person name="Haas B."/>
            <person name="Abouelleil A."/>
            <person name="Alvarado L."/>
            <person name="Arachchi H.M."/>
            <person name="Berlin A.M."/>
            <person name="Chapman S.B."/>
            <person name="Dewar J."/>
            <person name="Goldberg J."/>
            <person name="Griggs A."/>
            <person name="Gujja S."/>
            <person name="Hansen M."/>
            <person name="Howarth C."/>
            <person name="Imamovic A."/>
            <person name="Larimer J."/>
            <person name="McCowan C."/>
            <person name="Murphy C."/>
            <person name="Neiman D."/>
            <person name="Pearson M."/>
            <person name="Priest M."/>
            <person name="Roberts A."/>
            <person name="Saif S."/>
            <person name="Shea T."/>
            <person name="Sisk P."/>
            <person name="Sykes S."/>
            <person name="Wortman J."/>
            <person name="Nusbaum C."/>
            <person name="Birren B."/>
        </authorList>
    </citation>
    <scope>NUCLEOTIDE SEQUENCE [LARGE SCALE GENOMIC DNA]</scope>
    <source>
        <strain evidence="2">PRA339</strain>
    </source>
</reference>
<dbReference type="OrthoDB" id="7732882at2759"/>
<dbReference type="HOGENOM" id="CLU_044348_2_1_1"/>
<gene>
    <name evidence="1" type="ORF">H312_02582</name>
</gene>
<dbReference type="AlphaFoldDB" id="A0A059EYP7"/>
<evidence type="ECO:0000313" key="2">
    <source>
        <dbReference type="Proteomes" id="UP000030655"/>
    </source>
</evidence>
<accession>A0A059EYP7</accession>
<name>A0A059EYP7_9MICR</name>
<keyword evidence="2" id="KW-1185">Reference proteome</keyword>
<dbReference type="EMBL" id="KK365210">
    <property type="protein sequence ID" value="KCZ80025.1"/>
    <property type="molecule type" value="Genomic_DNA"/>
</dbReference>
<dbReference type="Proteomes" id="UP000030655">
    <property type="component" value="Unassembled WGS sequence"/>
</dbReference>
<dbReference type="VEuPathDB" id="MicrosporidiaDB:H312_02582"/>
<sequence>MRSIQYKNTFRCKCTRFLLQCQYFKKFLLFNSNTKINKIVNLIYFWLQDYSHGKVKNEIECNSQTIVCEWFKKLQKLSYVILRGESKTLIECVGYIVEIDGRNIKT</sequence>